<sequence length="130" mass="14975">GDMRSRKKIPREIKRPRGAEPGSRWSRQMEQQRQRTEPRSGHTARPGSQALWVWWEQMLIWEQQLMAPSTCILVDSRPSTASWAASLSLEEQPWSREADEWRPCPTGAPLLLLHPPPGSTHLLRLHPRAS</sequence>
<feature type="non-terminal residue" evidence="2">
    <location>
        <position position="1"/>
    </location>
</feature>
<dbReference type="AlphaFoldDB" id="F7DYS2"/>
<dbReference type="EMBL" id="CM001266">
    <property type="protein sequence ID" value="EHH23616.1"/>
    <property type="molecule type" value="Genomic_DNA"/>
</dbReference>
<gene>
    <name evidence="2" type="ORF">EGK_07113</name>
</gene>
<organism evidence="2">
    <name type="scientific">Macaca mulatta</name>
    <name type="common">Rhesus macaque</name>
    <dbReference type="NCBI Taxonomy" id="9544"/>
    <lineage>
        <taxon>Eukaryota</taxon>
        <taxon>Metazoa</taxon>
        <taxon>Chordata</taxon>
        <taxon>Craniata</taxon>
        <taxon>Vertebrata</taxon>
        <taxon>Euteleostomi</taxon>
        <taxon>Mammalia</taxon>
        <taxon>Eutheria</taxon>
        <taxon>Euarchontoglires</taxon>
        <taxon>Primates</taxon>
        <taxon>Haplorrhini</taxon>
        <taxon>Catarrhini</taxon>
        <taxon>Cercopithecidae</taxon>
        <taxon>Cercopithecinae</taxon>
        <taxon>Macaca</taxon>
    </lineage>
</organism>
<evidence type="ECO:0000256" key="1">
    <source>
        <dbReference type="SAM" id="MobiDB-lite"/>
    </source>
</evidence>
<name>F7DYS2_MACMU</name>
<evidence type="ECO:0000313" key="2">
    <source>
        <dbReference type="EMBL" id="EHH23616.1"/>
    </source>
</evidence>
<reference evidence="2" key="1">
    <citation type="journal article" date="2011" name="Nat. Biotechnol.">
        <title>Genome sequencing and comparison of two nonhuman primate animal models, the cynomolgus and Chinese rhesus macaques.</title>
        <authorList>
            <person name="Yan G."/>
            <person name="Zhang G."/>
            <person name="Fang X."/>
            <person name="Zhang Y."/>
            <person name="Li C."/>
            <person name="Ling F."/>
            <person name="Cooper D.N."/>
            <person name="Li Q."/>
            <person name="Li Y."/>
            <person name="van Gool A.J."/>
            <person name="Du H."/>
            <person name="Chen J."/>
            <person name="Chen R."/>
            <person name="Zhang P."/>
            <person name="Huang Z."/>
            <person name="Thompson J.R."/>
            <person name="Meng Y."/>
            <person name="Bai Y."/>
            <person name="Wang J."/>
            <person name="Zhuo M."/>
            <person name="Wang T."/>
            <person name="Huang Y."/>
            <person name="Wei L."/>
            <person name="Li J."/>
            <person name="Wang Z."/>
            <person name="Hu H."/>
            <person name="Yang P."/>
            <person name="Le L."/>
            <person name="Stenson P.D."/>
            <person name="Li B."/>
            <person name="Liu X."/>
            <person name="Ball E.V."/>
            <person name="An N."/>
            <person name="Huang Q."/>
            <person name="Zhang Y."/>
            <person name="Fan W."/>
            <person name="Zhang X."/>
            <person name="Li Y."/>
            <person name="Wang W."/>
            <person name="Katze M.G."/>
            <person name="Su B."/>
            <person name="Nielsen R."/>
            <person name="Yang H."/>
            <person name="Wang J."/>
            <person name="Wang X."/>
            <person name="Wang J."/>
        </authorList>
    </citation>
    <scope>NUCLEOTIDE SEQUENCE [LARGE SCALE GENOMIC DNA]</scope>
    <source>
        <strain evidence="2">CR-5</strain>
    </source>
</reference>
<feature type="compositionally biased region" description="Basic and acidic residues" evidence="1">
    <location>
        <begin position="1"/>
        <end position="18"/>
    </location>
</feature>
<feature type="region of interest" description="Disordered" evidence="1">
    <location>
        <begin position="1"/>
        <end position="46"/>
    </location>
</feature>
<protein>
    <submittedName>
        <fullName evidence="2">Uncharacterized protein</fullName>
    </submittedName>
</protein>
<accession>F7DYS2</accession>
<feature type="non-terminal residue" evidence="2">
    <location>
        <position position="130"/>
    </location>
</feature>
<dbReference type="HOGENOM" id="CLU_1942912_0_0_1"/>
<feature type="compositionally biased region" description="Basic and acidic residues" evidence="1">
    <location>
        <begin position="30"/>
        <end position="40"/>
    </location>
</feature>
<dbReference type="Proteomes" id="UP000013456">
    <property type="component" value="Chromosome 14"/>
</dbReference>
<proteinExistence type="predicted"/>